<dbReference type="SUPFAM" id="SSF75304">
    <property type="entry name" value="Amidase signature (AS) enzymes"/>
    <property type="match status" value="1"/>
</dbReference>
<gene>
    <name evidence="2" type="ORF">DFO73_102403</name>
</gene>
<dbReference type="RefSeq" id="WP_110063937.1">
    <property type="nucleotide sequence ID" value="NZ_QGTW01000002.1"/>
</dbReference>
<dbReference type="Proteomes" id="UP000247150">
    <property type="component" value="Unassembled WGS sequence"/>
</dbReference>
<dbReference type="InterPro" id="IPR023631">
    <property type="entry name" value="Amidase_dom"/>
</dbReference>
<dbReference type="PANTHER" id="PTHR11895">
    <property type="entry name" value="TRANSAMIDASE"/>
    <property type="match status" value="1"/>
</dbReference>
<dbReference type="Gene3D" id="3.90.1300.10">
    <property type="entry name" value="Amidase signature (AS) domain"/>
    <property type="match status" value="1"/>
</dbReference>
<proteinExistence type="predicted"/>
<name>A0A2V3A3K6_9BACI</name>
<evidence type="ECO:0000259" key="1">
    <source>
        <dbReference type="Pfam" id="PF01425"/>
    </source>
</evidence>
<dbReference type="NCBIfam" id="NF005686">
    <property type="entry name" value="PRK07486.1"/>
    <property type="match status" value="1"/>
</dbReference>
<dbReference type="InterPro" id="IPR000120">
    <property type="entry name" value="Amidase"/>
</dbReference>
<comment type="caution">
    <text evidence="2">The sequence shown here is derived from an EMBL/GenBank/DDBJ whole genome shotgun (WGS) entry which is preliminary data.</text>
</comment>
<dbReference type="GO" id="GO:0003824">
    <property type="term" value="F:catalytic activity"/>
    <property type="evidence" value="ECO:0007669"/>
    <property type="project" value="InterPro"/>
</dbReference>
<protein>
    <submittedName>
        <fullName evidence="2">Amidase</fullName>
    </submittedName>
</protein>
<dbReference type="EMBL" id="QGTW01000002">
    <property type="protein sequence ID" value="PWW31406.1"/>
    <property type="molecule type" value="Genomic_DNA"/>
</dbReference>
<reference evidence="2 3" key="1">
    <citation type="submission" date="2018-05" db="EMBL/GenBank/DDBJ databases">
        <title>Freshwater and sediment microbial communities from various areas in North America, analyzing microbe dynamics in response to fracking.</title>
        <authorList>
            <person name="Lamendella R."/>
        </authorList>
    </citation>
    <scope>NUCLEOTIDE SEQUENCE [LARGE SCALE GENOMIC DNA]</scope>
    <source>
        <strain evidence="2 3">15_TX</strain>
    </source>
</reference>
<accession>A0A2V3A3K6</accession>
<evidence type="ECO:0000313" key="2">
    <source>
        <dbReference type="EMBL" id="PWW31406.1"/>
    </source>
</evidence>
<feature type="domain" description="Amidase" evidence="1">
    <location>
        <begin position="26"/>
        <end position="450"/>
    </location>
</feature>
<dbReference type="Pfam" id="PF01425">
    <property type="entry name" value="Amidase"/>
    <property type="match status" value="1"/>
</dbReference>
<dbReference type="PANTHER" id="PTHR11895:SF76">
    <property type="entry name" value="INDOLEACETAMIDE HYDROLASE"/>
    <property type="match status" value="1"/>
</dbReference>
<dbReference type="InterPro" id="IPR036928">
    <property type="entry name" value="AS_sf"/>
</dbReference>
<dbReference type="AlphaFoldDB" id="A0A2V3A3K6"/>
<organism evidence="2 3">
    <name type="scientific">Cytobacillus oceanisediminis</name>
    <dbReference type="NCBI Taxonomy" id="665099"/>
    <lineage>
        <taxon>Bacteria</taxon>
        <taxon>Bacillati</taxon>
        <taxon>Bacillota</taxon>
        <taxon>Bacilli</taxon>
        <taxon>Bacillales</taxon>
        <taxon>Bacillaceae</taxon>
        <taxon>Cytobacillus</taxon>
    </lineage>
</organism>
<dbReference type="OrthoDB" id="9811471at2"/>
<sequence length="476" mass="52081">MEKDICFSSARNLARAIKGRKLSVREVMEAHLTQIKRVNQKVNAIVSLNEELALKEAVKADEMLEAGKQAGPFFGLPIAIKDTHHAVGFPATSGSLALRDHYPSEDDLIVERLREAGAIVIGKTNVPEFAAGAHTFNEVFGATRNPYDLSKTAGGSSGGAAAAVTCGMIPFADGSDMGGSLRYPACFNNVVGLRTSPGRIPLPKAALYSPLGVQGPIARSVDDAFFMMSVISGPDNRSPLSIEEPGQKFLEPVQPDIKGLRIAYSADFGGILPVEPEVRSNLVEQVKVFEELGCHIEEACPDLHEAEEVFQVLRAWEFELSYSEIFNRFRELIKPSVIWNIEKGRNLSGPDIGRAERLRTLLYNRMRSFFTQYDALILPVTQVTAFDVNLEYPTQINGVKMENYIDWMRSCYYISAAGNPSLSIPSGFTSGGTPLGLQIVGPHRADFEVLKIGRAFEQATGYGKIRPEIALGEKIN</sequence>
<evidence type="ECO:0000313" key="3">
    <source>
        <dbReference type="Proteomes" id="UP000247150"/>
    </source>
</evidence>